<accession>A0ABU9YVJ3</accession>
<gene>
    <name evidence="2" type="ORF">ABDB84_04560</name>
</gene>
<sequence>MSAAQKPRNSLLRVWAMPVLLAALTLFGLLAALLGSGAWHVLSWVSLCLPLLIVLRYLL</sequence>
<dbReference type="Proteomes" id="UP001410394">
    <property type="component" value="Unassembled WGS sequence"/>
</dbReference>
<dbReference type="RefSeq" id="WP_345918507.1">
    <property type="nucleotide sequence ID" value="NZ_JBDIVE010000002.1"/>
</dbReference>
<evidence type="ECO:0000256" key="1">
    <source>
        <dbReference type="SAM" id="Phobius"/>
    </source>
</evidence>
<keyword evidence="1" id="KW-0472">Membrane</keyword>
<evidence type="ECO:0000313" key="2">
    <source>
        <dbReference type="EMBL" id="MEN3067740.1"/>
    </source>
</evidence>
<dbReference type="EMBL" id="JBDIVE010000002">
    <property type="protein sequence ID" value="MEN3067740.1"/>
    <property type="molecule type" value="Genomic_DNA"/>
</dbReference>
<feature type="transmembrane region" description="Helical" evidence="1">
    <location>
        <begin position="12"/>
        <end position="35"/>
    </location>
</feature>
<keyword evidence="1" id="KW-0812">Transmembrane</keyword>
<keyword evidence="3" id="KW-1185">Reference proteome</keyword>
<keyword evidence="1" id="KW-1133">Transmembrane helix</keyword>
<protein>
    <submittedName>
        <fullName evidence="2">Uncharacterized protein</fullName>
    </submittedName>
</protein>
<comment type="caution">
    <text evidence="2">The sequence shown here is derived from an EMBL/GenBank/DDBJ whole genome shotgun (WGS) entry which is preliminary data.</text>
</comment>
<evidence type="ECO:0000313" key="3">
    <source>
        <dbReference type="Proteomes" id="UP001410394"/>
    </source>
</evidence>
<proteinExistence type="predicted"/>
<reference evidence="2 3" key="1">
    <citation type="journal article" date="2018" name="Int. J. Syst. Evol. Microbiol.">
        <title>Uliginosibacterium sediminicola sp. nov., isolated from freshwater sediment.</title>
        <authorList>
            <person name="Hwang W.M."/>
            <person name="Kim S.M."/>
            <person name="Kang K."/>
            <person name="Ahn T.Y."/>
        </authorList>
    </citation>
    <scope>NUCLEOTIDE SEQUENCE [LARGE SCALE GENOMIC DNA]</scope>
    <source>
        <strain evidence="2 3">M1-21</strain>
    </source>
</reference>
<organism evidence="2 3">
    <name type="scientific">Uliginosibacterium sediminicola</name>
    <dbReference type="NCBI Taxonomy" id="2024550"/>
    <lineage>
        <taxon>Bacteria</taxon>
        <taxon>Pseudomonadati</taxon>
        <taxon>Pseudomonadota</taxon>
        <taxon>Betaproteobacteria</taxon>
        <taxon>Rhodocyclales</taxon>
        <taxon>Zoogloeaceae</taxon>
        <taxon>Uliginosibacterium</taxon>
    </lineage>
</organism>
<feature type="transmembrane region" description="Helical" evidence="1">
    <location>
        <begin position="41"/>
        <end position="58"/>
    </location>
</feature>
<name>A0ABU9YVJ3_9RHOO</name>